<dbReference type="Gene3D" id="3.30.40.10">
    <property type="entry name" value="Zinc/RING finger domain, C3HC4 (zinc finger)"/>
    <property type="match status" value="1"/>
</dbReference>
<proteinExistence type="predicted"/>
<feature type="compositionally biased region" description="Basic residues" evidence="1">
    <location>
        <begin position="276"/>
        <end position="288"/>
    </location>
</feature>
<protein>
    <recommendedName>
        <fullName evidence="2">Myb-like domain-containing protein</fullName>
    </recommendedName>
</protein>
<feature type="domain" description="Myb-like" evidence="2">
    <location>
        <begin position="167"/>
        <end position="220"/>
    </location>
</feature>
<dbReference type="SUPFAM" id="SSF46689">
    <property type="entry name" value="Homeodomain-like"/>
    <property type="match status" value="1"/>
</dbReference>
<evidence type="ECO:0000259" key="2">
    <source>
        <dbReference type="PROSITE" id="PS50090"/>
    </source>
</evidence>
<dbReference type="GO" id="GO:0016567">
    <property type="term" value="P:protein ubiquitination"/>
    <property type="evidence" value="ECO:0007669"/>
    <property type="project" value="InterPro"/>
</dbReference>
<dbReference type="InterPro" id="IPR013083">
    <property type="entry name" value="Znf_RING/FYVE/PHD"/>
</dbReference>
<evidence type="ECO:0000313" key="3">
    <source>
        <dbReference type="EMBL" id="CAE0808342.1"/>
    </source>
</evidence>
<dbReference type="CDD" id="cd04508">
    <property type="entry name" value="Tudor_SF"/>
    <property type="match status" value="1"/>
</dbReference>
<dbReference type="Gene3D" id="1.10.10.60">
    <property type="entry name" value="Homeodomain-like"/>
    <property type="match status" value="1"/>
</dbReference>
<accession>A0A7S4CW43</accession>
<evidence type="ECO:0000256" key="1">
    <source>
        <dbReference type="SAM" id="MobiDB-lite"/>
    </source>
</evidence>
<dbReference type="InterPro" id="IPR009057">
    <property type="entry name" value="Homeodomain-like_sf"/>
</dbReference>
<dbReference type="Pfam" id="PF04564">
    <property type="entry name" value="U-box"/>
    <property type="match status" value="1"/>
</dbReference>
<dbReference type="AlphaFoldDB" id="A0A7S4CW43"/>
<dbReference type="Gene3D" id="2.30.30.140">
    <property type="match status" value="1"/>
</dbReference>
<dbReference type="SUPFAM" id="SSF57850">
    <property type="entry name" value="RING/U-box"/>
    <property type="match status" value="1"/>
</dbReference>
<feature type="region of interest" description="Disordered" evidence="1">
    <location>
        <begin position="242"/>
        <end position="289"/>
    </location>
</feature>
<reference evidence="3" key="1">
    <citation type="submission" date="2021-01" db="EMBL/GenBank/DDBJ databases">
        <authorList>
            <person name="Corre E."/>
            <person name="Pelletier E."/>
            <person name="Niang G."/>
            <person name="Scheremetjew M."/>
            <person name="Finn R."/>
            <person name="Kale V."/>
            <person name="Holt S."/>
            <person name="Cochrane G."/>
            <person name="Meng A."/>
            <person name="Brown T."/>
            <person name="Cohen L."/>
        </authorList>
    </citation>
    <scope>NUCLEOTIDE SEQUENCE</scope>
    <source>
        <strain evidence="3">CCMP1594</strain>
    </source>
</reference>
<sequence>MSPTEGGAAEVADKSAGRWNDSSANEFACGTRVSVKFHDCSEDGFSWYNGTILGPKTSKKYKIEYDDDDEVSSIDVEDEEFVVLSKGCNGYTPPKFRKGKKTKGEKGKKVKDKTQRMEELLQKLPEEKRKYAIEEGWCDAKITAYLERSANPNAFYYRFLPEGEVPKHGPWTEEEIATLKQICLEKKVNTVGSRPEWGIISQHIPGRVGYTCSAAYRKFVDRGEIEDPNYIFVNGRSKYVFGRPKSSKPKAEKEKEAAPGYQRPAPPESPATTAARHARRHVKKRRRARGDERIYADEVSASSEDEWDLGMKHFNDSSTIDWVTAAAGMATENPLPNFIDQITGDVVVQPCISPQGYVAGKRSWLAALEKRHGKCPFTNVKTSHRGLILLTSDNIAEHRDNIKNWEGIREIALSPVVVENLPEAINTANSGR</sequence>
<organism evidence="3">
    <name type="scientific">Eutreptiella gymnastica</name>
    <dbReference type="NCBI Taxonomy" id="73025"/>
    <lineage>
        <taxon>Eukaryota</taxon>
        <taxon>Discoba</taxon>
        <taxon>Euglenozoa</taxon>
        <taxon>Euglenida</taxon>
        <taxon>Spirocuta</taxon>
        <taxon>Euglenophyceae</taxon>
        <taxon>Eutreptiales</taxon>
        <taxon>Eutreptiaceae</taxon>
        <taxon>Eutreptiella</taxon>
    </lineage>
</organism>
<dbReference type="InterPro" id="IPR001005">
    <property type="entry name" value="SANT/Myb"/>
</dbReference>
<gene>
    <name evidence="3" type="ORF">EGYM00163_LOCUS19472</name>
</gene>
<dbReference type="GO" id="GO:0004842">
    <property type="term" value="F:ubiquitin-protein transferase activity"/>
    <property type="evidence" value="ECO:0007669"/>
    <property type="project" value="InterPro"/>
</dbReference>
<dbReference type="PROSITE" id="PS50090">
    <property type="entry name" value="MYB_LIKE"/>
    <property type="match status" value="1"/>
</dbReference>
<dbReference type="InterPro" id="IPR003613">
    <property type="entry name" value="Ubox_domain"/>
</dbReference>
<name>A0A7S4CW43_9EUGL</name>
<dbReference type="EMBL" id="HBJA01054881">
    <property type="protein sequence ID" value="CAE0808342.1"/>
    <property type="molecule type" value="Transcribed_RNA"/>
</dbReference>